<reference evidence="2 3" key="1">
    <citation type="submission" date="2019-10" db="EMBL/GenBank/DDBJ databases">
        <title>Genome Sequences from Six Type Strain Members of the Archaeal Family Sulfolobaceae: Acidianus ambivalens, Acidianus infernus, Metallosphaera prunae, Stygiolobus azoricus, Sulfolobus metallicus, and Sulfurisphaera ohwakuensis.</title>
        <authorList>
            <person name="Counts J.A."/>
            <person name="Kelly R.M."/>
        </authorList>
    </citation>
    <scope>NUCLEOTIDE SEQUENCE [LARGE SCALE GENOMIC DNA]</scope>
    <source>
        <strain evidence="2 3">TA-1</strain>
    </source>
</reference>
<dbReference type="EMBL" id="JACHFY010000056">
    <property type="protein sequence ID" value="MBB5255241.1"/>
    <property type="molecule type" value="Genomic_DNA"/>
</dbReference>
<dbReference type="OrthoDB" id="31058at2157"/>
<evidence type="ECO:0008006" key="5">
    <source>
        <dbReference type="Google" id="ProtNLM"/>
    </source>
</evidence>
<name>A0A650CI45_SULOH</name>
<dbReference type="GeneID" id="42801538"/>
<dbReference type="Proteomes" id="UP000427373">
    <property type="component" value="Chromosome"/>
</dbReference>
<protein>
    <recommendedName>
        <fullName evidence="5">DNA primase</fullName>
    </recommendedName>
</protein>
<dbReference type="EMBL" id="CP045484">
    <property type="protein sequence ID" value="QGR17453.1"/>
    <property type="molecule type" value="Genomic_DNA"/>
</dbReference>
<evidence type="ECO:0000313" key="1">
    <source>
        <dbReference type="EMBL" id="MBB5255241.1"/>
    </source>
</evidence>
<evidence type="ECO:0000313" key="4">
    <source>
        <dbReference type="Proteomes" id="UP000582213"/>
    </source>
</evidence>
<reference evidence="1 4" key="2">
    <citation type="submission" date="2020-08" db="EMBL/GenBank/DDBJ databases">
        <title>Genomic Encyclopedia of Type Strains, Phase IV (KMG-IV): sequencing the most valuable type-strain genomes for metagenomic binning, comparative biology and taxonomic classification.</title>
        <authorList>
            <person name="Goeker M."/>
        </authorList>
    </citation>
    <scope>NUCLEOTIDE SEQUENCE [LARGE SCALE GENOMIC DNA]</scope>
    <source>
        <strain evidence="1 4">DSM 12421</strain>
    </source>
</reference>
<gene>
    <name evidence="2" type="ORF">D1869_09790</name>
    <name evidence="1" type="ORF">HNQ62_003016</name>
</gene>
<keyword evidence="3" id="KW-1185">Reference proteome</keyword>
<sequence>MVSLFTHYNKEVVKREIYNFSKQRWIALYGNTMYRYDKKDNPLTFENEDDVPKKVLMFNARTIYATAGKYEVVNRENVSNDKLIAYTPFFDIDTKIDKWEYAIRASEIIVSYLEKEGVNKSVYLLWSGEGIHVRINERAIGKSYDPLTAAHAIVQYVINKTKDELQKLSESSGGVLKVEDLIDAKRIFTTPLSFHKELDYVTVCFSPNKLSKFSLEWAKPESFIHEEGLYEQFEENEAEDLLIKAIAEYKPTHESVKIEEKKEVEGKIGRFQVMGILQAARYYVLFGDLDKAKSFGLNRAIFYAWAKHYGKSYVPKTSKGKYKVPIEAKSDRKLVNVAGEEVYQDVETGYFVIGDKPQKPEDYDKEIRDKIDHIIPYEEAWKASVDYVSSFSRQTLINQREFYEKVYLPVREAFVEKVVKRKRGGIDAFL</sequence>
<evidence type="ECO:0000313" key="2">
    <source>
        <dbReference type="EMBL" id="QGR17453.1"/>
    </source>
</evidence>
<dbReference type="Proteomes" id="UP000582213">
    <property type="component" value="Unassembled WGS sequence"/>
</dbReference>
<dbReference type="AlphaFoldDB" id="A0A650CI45"/>
<evidence type="ECO:0000313" key="3">
    <source>
        <dbReference type="Proteomes" id="UP000427373"/>
    </source>
</evidence>
<dbReference type="RefSeq" id="WP_156014939.1">
    <property type="nucleotide sequence ID" value="NZ_CP045484.1"/>
</dbReference>
<organism evidence="2 3">
    <name type="scientific">Sulfurisphaera ohwakuensis</name>
    <dbReference type="NCBI Taxonomy" id="69656"/>
    <lineage>
        <taxon>Archaea</taxon>
        <taxon>Thermoproteota</taxon>
        <taxon>Thermoprotei</taxon>
        <taxon>Sulfolobales</taxon>
        <taxon>Sulfolobaceae</taxon>
        <taxon>Sulfurisphaera</taxon>
    </lineage>
</organism>
<accession>A0A650CI45</accession>
<dbReference type="KEGG" id="soh:D1869_09790"/>
<proteinExistence type="predicted"/>
<dbReference type="SUPFAM" id="SSF56747">
    <property type="entry name" value="Prim-pol domain"/>
    <property type="match status" value="1"/>
</dbReference>